<dbReference type="InterPro" id="IPR001251">
    <property type="entry name" value="CRAL-TRIO_dom"/>
</dbReference>
<organism evidence="3">
    <name type="scientific">Xenopsylla cheopis</name>
    <name type="common">Oriental rat flea</name>
    <name type="synonym">Pulex cheopis</name>
    <dbReference type="NCBI Taxonomy" id="163159"/>
    <lineage>
        <taxon>Eukaryota</taxon>
        <taxon>Metazoa</taxon>
        <taxon>Ecdysozoa</taxon>
        <taxon>Arthropoda</taxon>
        <taxon>Hexapoda</taxon>
        <taxon>Insecta</taxon>
        <taxon>Pterygota</taxon>
        <taxon>Neoptera</taxon>
        <taxon>Endopterygota</taxon>
        <taxon>Siphonaptera</taxon>
        <taxon>Pulicidae</taxon>
        <taxon>Xenopsyllinae</taxon>
        <taxon>Xenopsylla</taxon>
    </lineage>
</organism>
<evidence type="ECO:0000313" key="3">
    <source>
        <dbReference type="EMBL" id="NOV50170.1"/>
    </source>
</evidence>
<evidence type="ECO:0000259" key="2">
    <source>
        <dbReference type="PROSITE" id="PS50202"/>
    </source>
</evidence>
<keyword evidence="1" id="KW-0812">Transmembrane</keyword>
<reference evidence="3" key="1">
    <citation type="submission" date="2020-03" db="EMBL/GenBank/DDBJ databases">
        <title>Transcriptomic Profiling of the Digestive Tract of the Rat Flea, Xenopsylla cheopis, Following Blood Feeding and Infection with Yersinia pestis.</title>
        <authorList>
            <person name="Bland D.M."/>
            <person name="Martens C.A."/>
            <person name="Virtaneva K."/>
            <person name="Kanakabandi K."/>
            <person name="Long D."/>
            <person name="Rosenke R."/>
            <person name="Saturday G.A."/>
            <person name="Hoyt F.H."/>
            <person name="Bruno D.P."/>
            <person name="Ribeiro J.M.C."/>
            <person name="Hinnebusch J."/>
        </authorList>
    </citation>
    <scope>NUCLEOTIDE SEQUENCE</scope>
</reference>
<dbReference type="InterPro" id="IPR036865">
    <property type="entry name" value="CRAL-TRIO_dom_sf"/>
</dbReference>
<name>A0A6M2DWX2_XENCH</name>
<keyword evidence="1" id="KW-0472">Membrane</keyword>
<dbReference type="Gene3D" id="3.40.525.10">
    <property type="entry name" value="CRAL-TRIO lipid binding domain"/>
    <property type="match status" value="1"/>
</dbReference>
<accession>A0A6M2DWX2</accession>
<dbReference type="GO" id="GO:0012505">
    <property type="term" value="C:endomembrane system"/>
    <property type="evidence" value="ECO:0007669"/>
    <property type="project" value="TreeGrafter"/>
</dbReference>
<dbReference type="Gene3D" id="2.60.40.10">
    <property type="entry name" value="Immunoglobulins"/>
    <property type="match status" value="1"/>
</dbReference>
<sequence length="314" mass="34794">MPWILNAAFKVIKALLPAKAVAKMKFVNKSTLKDIVSAEHALVCWGGRDPYEYSFVSEVRQDNIYNSQTKIQQVGDVPACKKVHFAEGSPTGDSVESMDDKNNGEEMLHVTPLETITFQKDGNEMIGTITVTNKDPGSITYKVKTTSPEKFRVRPSTGPLTPGASVTISVTLQPGYHSTGLAKDKFLVMGIALPTEGQGEMSAQQLAEIWKNPGDHNVEQHKLKCVLPCLPENTKNGGILTTEPDSKQNINNILAKLTQLVESNKKLQAQVNFIQTLQWVMMVLLLLFAIIFVYIIKDRPENSNEKYCMSNINL</sequence>
<dbReference type="InterPro" id="IPR008962">
    <property type="entry name" value="PapD-like_sf"/>
</dbReference>
<dbReference type="GO" id="GO:0140284">
    <property type="term" value="C:endoplasmic reticulum-endosome membrane contact site"/>
    <property type="evidence" value="ECO:0007669"/>
    <property type="project" value="TreeGrafter"/>
</dbReference>
<dbReference type="Pfam" id="PF00650">
    <property type="entry name" value="CRAL_TRIO"/>
    <property type="match status" value="1"/>
</dbReference>
<dbReference type="InterPro" id="IPR013783">
    <property type="entry name" value="Ig-like_fold"/>
</dbReference>
<proteinExistence type="predicted"/>
<dbReference type="InterPro" id="IPR000535">
    <property type="entry name" value="MSP_dom"/>
</dbReference>
<feature type="domain" description="MSP" evidence="2">
    <location>
        <begin position="107"/>
        <end position="228"/>
    </location>
</feature>
<dbReference type="SUPFAM" id="SSF52087">
    <property type="entry name" value="CRAL/TRIO domain"/>
    <property type="match status" value="1"/>
</dbReference>
<dbReference type="EMBL" id="GIIL01006444">
    <property type="protein sequence ID" value="NOV50170.1"/>
    <property type="molecule type" value="Transcribed_RNA"/>
</dbReference>
<evidence type="ECO:0000256" key="1">
    <source>
        <dbReference type="SAM" id="Phobius"/>
    </source>
</evidence>
<keyword evidence="1" id="KW-1133">Transmembrane helix</keyword>
<feature type="transmembrane region" description="Helical" evidence="1">
    <location>
        <begin position="276"/>
        <end position="296"/>
    </location>
</feature>
<dbReference type="PANTHER" id="PTHR46384">
    <property type="entry name" value="MOTILE SPERM DOMAIN-CONTAINING PROTEIN 2"/>
    <property type="match status" value="1"/>
</dbReference>
<dbReference type="Pfam" id="PF00635">
    <property type="entry name" value="Motile_Sperm"/>
    <property type="match status" value="1"/>
</dbReference>
<dbReference type="PROSITE" id="PS50202">
    <property type="entry name" value="MSP"/>
    <property type="match status" value="1"/>
</dbReference>
<dbReference type="AlphaFoldDB" id="A0A6M2DWX2"/>
<dbReference type="SUPFAM" id="SSF49354">
    <property type="entry name" value="PapD-like"/>
    <property type="match status" value="1"/>
</dbReference>
<dbReference type="InterPro" id="IPR053012">
    <property type="entry name" value="ER-organelle_contact"/>
</dbReference>
<dbReference type="PANTHER" id="PTHR46384:SF1">
    <property type="entry name" value="MOTILE SPERM DOMAIN-CONTAINING PROTEIN 2"/>
    <property type="match status" value="1"/>
</dbReference>
<protein>
    <submittedName>
        <fullName evidence="3">Putative vesicle-associated membrane protein-associated protein b/c</fullName>
    </submittedName>
</protein>